<organism evidence="2 3">
    <name type="scientific">Peptostreptococcus equinus</name>
    <dbReference type="NCBI Taxonomy" id="3003601"/>
    <lineage>
        <taxon>Bacteria</taxon>
        <taxon>Bacillati</taxon>
        <taxon>Bacillota</taxon>
        <taxon>Clostridia</taxon>
        <taxon>Peptostreptococcales</taxon>
        <taxon>Peptostreptococcaceae</taxon>
        <taxon>Peptostreptococcus</taxon>
    </lineage>
</organism>
<dbReference type="InterPro" id="IPR008794">
    <property type="entry name" value="Pro_racemase_fam"/>
</dbReference>
<dbReference type="EC" id="5.1.1.4" evidence="2"/>
<sequence>MKFSRSIHAVDSHTAGEATRIVVGGIPNIIGANMPEKKQWLEDNLDYLRTAIMLEPRGHNDMFGSIITQPTNPEADFGIIFMDGGGYLNMCGHGTIGAMTVAVETGMVEVKEPITKVVQEAPAGIIRGEVQVEEGKAKKVSFKNVPSFLYKKDQEVELPGYGKIKFDISFGGSFFAIVKVDQIGVEIKPENAAILNSVGMQLRDIINNEIEIQHPELAHIKTVDLIEWWSETDTPGATLKNCVVFGQGQVDRSPCGTGTSAKLATLHAKGEFKEGDKFYYESILGTIFEGEIVGKAKVGEFDAIIPQISGSAYITGFNHFVIDETDPVKHGFILK</sequence>
<keyword evidence="2" id="KW-0413">Isomerase</keyword>
<reference evidence="2" key="1">
    <citation type="submission" date="2022-12" db="EMBL/GenBank/DDBJ databases">
        <title>Peptostreptococcus.</title>
        <authorList>
            <person name="Lee S.H."/>
        </authorList>
    </citation>
    <scope>NUCLEOTIDE SEQUENCE</scope>
    <source>
        <strain evidence="2">CBA3647</strain>
    </source>
</reference>
<keyword evidence="3" id="KW-1185">Reference proteome</keyword>
<name>A0ABY7JQJ9_9FIRM</name>
<gene>
    <name evidence="2" type="ORF">O0R46_06455</name>
</gene>
<dbReference type="PANTHER" id="PTHR33442:SF5">
    <property type="entry name" value="BIFUNCTIONAL TRANS-3-HYDROXY-L-PROLINE DEHYDRATASE_2-EPIMERASE"/>
    <property type="match status" value="1"/>
</dbReference>
<dbReference type="Gene3D" id="3.10.310.10">
    <property type="entry name" value="Diaminopimelate Epimerase, Chain A, domain 1"/>
    <property type="match status" value="2"/>
</dbReference>
<dbReference type="NCBIfam" id="NF010576">
    <property type="entry name" value="PRK13969.1"/>
    <property type="match status" value="1"/>
</dbReference>
<evidence type="ECO:0000313" key="3">
    <source>
        <dbReference type="Proteomes" id="UP001164187"/>
    </source>
</evidence>
<dbReference type="GO" id="GO:0018112">
    <property type="term" value="F:proline racemase activity"/>
    <property type="evidence" value="ECO:0007669"/>
    <property type="project" value="UniProtKB-EC"/>
</dbReference>
<dbReference type="PIRSF" id="PIRSF029792">
    <property type="entry name" value="Pro_racemase"/>
    <property type="match status" value="1"/>
</dbReference>
<protein>
    <submittedName>
        <fullName evidence="2">Proline racemase</fullName>
        <ecNumber evidence="2">5.1.1.4</ecNumber>
    </submittedName>
</protein>
<dbReference type="SFLD" id="SFLDS00028">
    <property type="entry name" value="Proline_Racemase"/>
    <property type="match status" value="1"/>
</dbReference>
<dbReference type="Pfam" id="PF05544">
    <property type="entry name" value="Pro_racemase"/>
    <property type="match status" value="1"/>
</dbReference>
<accession>A0ABY7JQJ9</accession>
<evidence type="ECO:0000313" key="2">
    <source>
        <dbReference type="EMBL" id="WAW14250.1"/>
    </source>
</evidence>
<evidence type="ECO:0000256" key="1">
    <source>
        <dbReference type="ARBA" id="ARBA00007529"/>
    </source>
</evidence>
<dbReference type="EMBL" id="CP114052">
    <property type="protein sequence ID" value="WAW14250.1"/>
    <property type="molecule type" value="Genomic_DNA"/>
</dbReference>
<comment type="similarity">
    <text evidence="1">Belongs to the proline racemase family.</text>
</comment>
<dbReference type="SUPFAM" id="SSF54506">
    <property type="entry name" value="Diaminopimelate epimerase-like"/>
    <property type="match status" value="1"/>
</dbReference>
<proteinExistence type="inferred from homology"/>
<dbReference type="PANTHER" id="PTHR33442">
    <property type="entry name" value="TRANS-3-HYDROXY-L-PROLINE DEHYDRATASE"/>
    <property type="match status" value="1"/>
</dbReference>
<dbReference type="RefSeq" id="WP_269310910.1">
    <property type="nucleotide sequence ID" value="NZ_CP114052.1"/>
</dbReference>
<dbReference type="Proteomes" id="UP001164187">
    <property type="component" value="Chromosome"/>
</dbReference>